<proteinExistence type="inferred from homology"/>
<organism evidence="2 4">
    <name type="scientific">Macrostomum lignano</name>
    <dbReference type="NCBI Taxonomy" id="282301"/>
    <lineage>
        <taxon>Eukaryota</taxon>
        <taxon>Metazoa</taxon>
        <taxon>Spiralia</taxon>
        <taxon>Lophotrochozoa</taxon>
        <taxon>Platyhelminthes</taxon>
        <taxon>Rhabditophora</taxon>
        <taxon>Macrostomorpha</taxon>
        <taxon>Macrostomida</taxon>
        <taxon>Macrostomidae</taxon>
        <taxon>Macrostomum</taxon>
    </lineage>
</organism>
<dbReference type="Proteomes" id="UP000095280">
    <property type="component" value="Unplaced"/>
</dbReference>
<dbReference type="STRING" id="282301.A0A1I8J420"/>
<evidence type="ECO:0000313" key="4">
    <source>
        <dbReference type="WBParaSite" id="maker-uti_cns_0045888-snap-gene-1.6-mRNA-1"/>
    </source>
</evidence>
<evidence type="ECO:0000313" key="3">
    <source>
        <dbReference type="WBParaSite" id="maker-uti_cns_0013972-snap-gene-0.5-mRNA-1"/>
    </source>
</evidence>
<evidence type="ECO:0000313" key="2">
    <source>
        <dbReference type="Proteomes" id="UP000095280"/>
    </source>
</evidence>
<keyword evidence="2" id="KW-1185">Reference proteome</keyword>
<protein>
    <submittedName>
        <fullName evidence="3 4">Protein LMBR1L</fullName>
    </submittedName>
</protein>
<dbReference type="PANTHER" id="PTHR12625">
    <property type="entry name" value="LIPOCALIN-1 INTERACTING MEMBRANE RECEPTOR LIMR"/>
    <property type="match status" value="1"/>
</dbReference>
<sequence>MQGPWEEPREESPPSAEAQLFDAAVRDLLISSLLFVVLFLLAYQALSHCRRADPELLRLDNEERIVDTVTLLVCTLSLAVAIATVLLLPLSVISNEVKLAYPDSFYMQWLTGTLVLQLWRWVSLSANLCIFLLLPFAYLFSESQGYPGSRPGLLARFYETLCTFCLLCVVLFGLGTTLFAFFWHGSFLDLWRVYLPALFSLVSFCSVLLLLLCTPMGHVYLLLFAFRGASAQLKARLANRPNDRLRSQLEQLHRATAPSEFCLRIGPQQQQQVNASAAQQMAVFSPARLLGHLALLCCSLLLTLLEFLFIAHHLLRLAAGLTQHQQADSLHQNQHHLHGAAFSFGVRSLSSLGGLGALLQTALVLHSLACSLTGLYSLGPMKRRALRPRDTPLMHMLLNAFCLLLSASALPLQARLLGITTFSLLGTFDSASDYWLDNLPLILIYDLVFACATALCVVNHFARKVWPDVQQQQWARVFLYSPGASPAAASTVSTKSD</sequence>
<dbReference type="PRINTS" id="PR01692">
    <property type="entry name" value="LIPOCALINIMR"/>
</dbReference>
<dbReference type="InterPro" id="IPR006876">
    <property type="entry name" value="LMBR1-like_membr_prot"/>
</dbReference>
<dbReference type="GO" id="GO:0005886">
    <property type="term" value="C:plasma membrane"/>
    <property type="evidence" value="ECO:0007669"/>
    <property type="project" value="TreeGrafter"/>
</dbReference>
<dbReference type="Pfam" id="PF04791">
    <property type="entry name" value="LMBR1"/>
    <property type="match status" value="2"/>
</dbReference>
<dbReference type="WBParaSite" id="maker-uti_cns_0045888-snap-gene-1.6-mRNA-1">
    <property type="protein sequence ID" value="maker-uti_cns_0045888-snap-gene-1.6-mRNA-1"/>
    <property type="gene ID" value="maker-uti_cns_0045888-snap-gene-1.6"/>
</dbReference>
<evidence type="ECO:0000256" key="1">
    <source>
        <dbReference type="ARBA" id="ARBA00010487"/>
    </source>
</evidence>
<dbReference type="InterPro" id="IPR008075">
    <property type="entry name" value="LIMR"/>
</dbReference>
<dbReference type="GO" id="GO:0004888">
    <property type="term" value="F:transmembrane signaling receptor activity"/>
    <property type="evidence" value="ECO:0007669"/>
    <property type="project" value="TreeGrafter"/>
</dbReference>
<dbReference type="PANTHER" id="PTHR12625:SF0">
    <property type="entry name" value="PROTEIN LILIPOD"/>
    <property type="match status" value="1"/>
</dbReference>
<dbReference type="WBParaSite" id="maker-uti_cns_0013972-snap-gene-0.5-mRNA-1">
    <property type="protein sequence ID" value="maker-uti_cns_0013972-snap-gene-0.5-mRNA-1"/>
    <property type="gene ID" value="maker-uti_cns_0013972-snap-gene-0.5"/>
</dbReference>
<comment type="similarity">
    <text evidence="1">Belongs to the LIMR family.</text>
</comment>
<dbReference type="OrthoDB" id="5596951at2759"/>
<accession>A0A1I8J420</accession>
<dbReference type="AlphaFoldDB" id="A0A1I8J420"/>
<dbReference type="GO" id="GO:0007165">
    <property type="term" value="P:signal transduction"/>
    <property type="evidence" value="ECO:0007669"/>
    <property type="project" value="TreeGrafter"/>
</dbReference>
<reference evidence="3 4" key="1">
    <citation type="submission" date="2016-11" db="UniProtKB">
        <authorList>
            <consortium name="WormBaseParasite"/>
        </authorList>
    </citation>
    <scope>IDENTIFICATION</scope>
</reference>
<name>A0A1I8J420_9PLAT</name>